<feature type="transmembrane region" description="Helical" evidence="1">
    <location>
        <begin position="16"/>
        <end position="43"/>
    </location>
</feature>
<dbReference type="EMBL" id="JAGGJX010000003">
    <property type="protein sequence ID" value="MBP1855389.1"/>
    <property type="molecule type" value="Genomic_DNA"/>
</dbReference>
<keyword evidence="1" id="KW-0812">Transmembrane</keyword>
<evidence type="ECO:0000313" key="3">
    <source>
        <dbReference type="Proteomes" id="UP000767291"/>
    </source>
</evidence>
<name>A0ABS4EBR9_9FIRM</name>
<keyword evidence="3" id="KW-1185">Reference proteome</keyword>
<reference evidence="2 3" key="1">
    <citation type="submission" date="2021-03" db="EMBL/GenBank/DDBJ databases">
        <title>Genomic Encyclopedia of Type Strains, Phase IV (KMG-IV): sequencing the most valuable type-strain genomes for metagenomic binning, comparative biology and taxonomic classification.</title>
        <authorList>
            <person name="Goeker M."/>
        </authorList>
    </citation>
    <scope>NUCLEOTIDE SEQUENCE [LARGE SCALE GENOMIC DNA]</scope>
    <source>
        <strain evidence="2 3">DSM 1289</strain>
    </source>
</reference>
<keyword evidence="1" id="KW-1133">Transmembrane helix</keyword>
<accession>A0ABS4EBR9</accession>
<sequence>MNKINLNEKESKFISLYFLVLSIISLLIQSVTFLLSKLIFILAEPNTVYATLLDSWLDYLPPLTKLATFSPGIIAIILLIVSIYIFVREKNNK</sequence>
<evidence type="ECO:0000256" key="1">
    <source>
        <dbReference type="SAM" id="Phobius"/>
    </source>
</evidence>
<evidence type="ECO:0000313" key="2">
    <source>
        <dbReference type="EMBL" id="MBP1855389.1"/>
    </source>
</evidence>
<comment type="caution">
    <text evidence="2">The sequence shown here is derived from an EMBL/GenBank/DDBJ whole genome shotgun (WGS) entry which is preliminary data.</text>
</comment>
<gene>
    <name evidence="2" type="ORF">J2Z43_001784</name>
</gene>
<feature type="transmembrane region" description="Helical" evidence="1">
    <location>
        <begin position="63"/>
        <end position="87"/>
    </location>
</feature>
<keyword evidence="1" id="KW-0472">Membrane</keyword>
<dbReference type="RefSeq" id="WP_209456834.1">
    <property type="nucleotide sequence ID" value="NZ_BAAACS010000012.1"/>
</dbReference>
<protein>
    <submittedName>
        <fullName evidence="2">Uncharacterized protein</fullName>
    </submittedName>
</protein>
<proteinExistence type="predicted"/>
<organism evidence="2 3">
    <name type="scientific">Metaclostridioides mangenotii</name>
    <dbReference type="NCBI Taxonomy" id="1540"/>
    <lineage>
        <taxon>Bacteria</taxon>
        <taxon>Bacillati</taxon>
        <taxon>Bacillota</taxon>
        <taxon>Clostridia</taxon>
        <taxon>Peptostreptococcales</taxon>
        <taxon>Peptostreptococcaceae</taxon>
        <taxon>Metaclostridioides</taxon>
    </lineage>
</organism>
<dbReference type="Proteomes" id="UP000767291">
    <property type="component" value="Unassembled WGS sequence"/>
</dbReference>